<dbReference type="Pfam" id="PF02563">
    <property type="entry name" value="Poly_export"/>
    <property type="match status" value="1"/>
</dbReference>
<dbReference type="InterPro" id="IPR003715">
    <property type="entry name" value="Poly_export_N"/>
</dbReference>
<evidence type="ECO:0000256" key="2">
    <source>
        <dbReference type="SAM" id="MobiDB-lite"/>
    </source>
</evidence>
<dbReference type="GO" id="GO:0015159">
    <property type="term" value="F:polysaccharide transmembrane transporter activity"/>
    <property type="evidence" value="ECO:0007669"/>
    <property type="project" value="InterPro"/>
</dbReference>
<evidence type="ECO:0000313" key="6">
    <source>
        <dbReference type="Proteomes" id="UP000199532"/>
    </source>
</evidence>
<evidence type="ECO:0000256" key="3">
    <source>
        <dbReference type="SAM" id="Phobius"/>
    </source>
</evidence>
<sequence length="259" mass="29093">MNKLFSWISLLLLLTFLNSCGSYTNIPYFKDLNRLTPTEEQVSNYSPFTIQIADVLGINVSSRNPESSSIFNRANGNNDDSPQNSSQNPSMAGYLVDQKGEIHLPLLGSLKVSGLTTSALRDTLNKMLITYYKDPVTNVRILNIKVAVYGDVLHPNVYNLQNERTTITQALSLAGDLNITALRNIILIRELDGKRSYIPIDLNSKKLFESPYFYLKNNDEIYVQPDRTKYATVDRGYRTATLVLSGLSIIAIVLSNLFR</sequence>
<dbReference type="InterPro" id="IPR049712">
    <property type="entry name" value="Poly_export"/>
</dbReference>
<evidence type="ECO:0000256" key="1">
    <source>
        <dbReference type="ARBA" id="ARBA00022729"/>
    </source>
</evidence>
<keyword evidence="3" id="KW-0472">Membrane</keyword>
<protein>
    <submittedName>
        <fullName evidence="5">Polysaccharide export outer membrane protein</fullName>
    </submittedName>
</protein>
<dbReference type="EMBL" id="FNXY01000001">
    <property type="protein sequence ID" value="SEI40542.1"/>
    <property type="molecule type" value="Genomic_DNA"/>
</dbReference>
<keyword evidence="6" id="KW-1185">Reference proteome</keyword>
<dbReference type="PANTHER" id="PTHR33619">
    <property type="entry name" value="POLYSACCHARIDE EXPORT PROTEIN GFCE-RELATED"/>
    <property type="match status" value="1"/>
</dbReference>
<dbReference type="AlphaFoldDB" id="A0A1H6QNE7"/>
<evidence type="ECO:0000259" key="4">
    <source>
        <dbReference type="Pfam" id="PF02563"/>
    </source>
</evidence>
<gene>
    <name evidence="5" type="ORF">SAMN04487995_0441</name>
</gene>
<reference evidence="5 6" key="1">
    <citation type="submission" date="2016-10" db="EMBL/GenBank/DDBJ databases">
        <authorList>
            <person name="de Groot N.N."/>
        </authorList>
    </citation>
    <scope>NUCLEOTIDE SEQUENCE [LARGE SCALE GENOMIC DNA]</scope>
    <source>
        <strain evidence="5 6">DSM 19938</strain>
    </source>
</reference>
<dbReference type="OrthoDB" id="662756at2"/>
<dbReference type="RefSeq" id="WP_090331484.1">
    <property type="nucleotide sequence ID" value="NZ_FNXY01000001.1"/>
</dbReference>
<accession>A0A1H6QNE7</accession>
<keyword evidence="3" id="KW-1133">Transmembrane helix</keyword>
<proteinExistence type="predicted"/>
<dbReference type="Gene3D" id="3.10.560.10">
    <property type="entry name" value="Outer membrane lipoprotein wza domain like"/>
    <property type="match status" value="1"/>
</dbReference>
<dbReference type="STRING" id="408657.SAMN04487995_0441"/>
<keyword evidence="3" id="KW-0812">Transmembrane</keyword>
<feature type="compositionally biased region" description="Low complexity" evidence="2">
    <location>
        <begin position="77"/>
        <end position="90"/>
    </location>
</feature>
<dbReference type="PANTHER" id="PTHR33619:SF3">
    <property type="entry name" value="POLYSACCHARIDE EXPORT PROTEIN GFCE-RELATED"/>
    <property type="match status" value="1"/>
</dbReference>
<keyword evidence="1" id="KW-0732">Signal</keyword>
<dbReference type="Gene3D" id="3.30.1950.10">
    <property type="entry name" value="wza like domain"/>
    <property type="match status" value="1"/>
</dbReference>
<organism evidence="5 6">
    <name type="scientific">Dyadobacter koreensis</name>
    <dbReference type="NCBI Taxonomy" id="408657"/>
    <lineage>
        <taxon>Bacteria</taxon>
        <taxon>Pseudomonadati</taxon>
        <taxon>Bacteroidota</taxon>
        <taxon>Cytophagia</taxon>
        <taxon>Cytophagales</taxon>
        <taxon>Spirosomataceae</taxon>
        <taxon>Dyadobacter</taxon>
    </lineage>
</organism>
<dbReference type="Proteomes" id="UP000199532">
    <property type="component" value="Unassembled WGS sequence"/>
</dbReference>
<feature type="region of interest" description="Disordered" evidence="2">
    <location>
        <begin position="67"/>
        <end position="92"/>
    </location>
</feature>
<feature type="transmembrane region" description="Helical" evidence="3">
    <location>
        <begin position="237"/>
        <end position="258"/>
    </location>
</feature>
<feature type="domain" description="Polysaccharide export protein N-terminal" evidence="4">
    <location>
        <begin position="46"/>
        <end position="141"/>
    </location>
</feature>
<name>A0A1H6QNE7_9BACT</name>
<feature type="compositionally biased region" description="Polar residues" evidence="2">
    <location>
        <begin position="67"/>
        <end position="76"/>
    </location>
</feature>
<evidence type="ECO:0000313" key="5">
    <source>
        <dbReference type="EMBL" id="SEI40542.1"/>
    </source>
</evidence>